<comment type="caution">
    <text evidence="3">The sequence shown here is derived from an EMBL/GenBank/DDBJ whole genome shotgun (WGS) entry which is preliminary data.</text>
</comment>
<dbReference type="Pfam" id="PF04492">
    <property type="entry name" value="Phage_rep_O"/>
    <property type="match status" value="1"/>
</dbReference>
<dbReference type="AlphaFoldDB" id="A0AAJ0VP19"/>
<reference evidence="3 4" key="1">
    <citation type="submission" date="2016-01" db="EMBL/GenBank/DDBJ databases">
        <title>Draft sequences of Acinetobacter baumannii isolates from wounded military personnel.</title>
        <authorList>
            <person name="Arivett B.A."/>
            <person name="Fiester S.E."/>
            <person name="Ream D.C."/>
            <person name="Actis L.A."/>
        </authorList>
    </citation>
    <scope>NUCLEOTIDE SEQUENCE [LARGE SCALE GENOMIC DNA]</scope>
    <source>
        <strain evidence="3 4">AB2828</strain>
    </source>
</reference>
<name>A0AAJ0VP19_ACIBA</name>
<organism evidence="3 4">
    <name type="scientific">Acinetobacter baumannii</name>
    <dbReference type="NCBI Taxonomy" id="470"/>
    <lineage>
        <taxon>Bacteria</taxon>
        <taxon>Pseudomonadati</taxon>
        <taxon>Pseudomonadota</taxon>
        <taxon>Gammaproteobacteria</taxon>
        <taxon>Moraxellales</taxon>
        <taxon>Moraxellaceae</taxon>
        <taxon>Acinetobacter</taxon>
        <taxon>Acinetobacter calcoaceticus/baumannii complex</taxon>
    </lineage>
</organism>
<dbReference type="Gene3D" id="1.10.10.10">
    <property type="entry name" value="Winged helix-like DNA-binding domain superfamily/Winged helix DNA-binding domain"/>
    <property type="match status" value="1"/>
</dbReference>
<feature type="domain" description="Bacteriophage lambda Replication protein O N-terminal" evidence="2">
    <location>
        <begin position="26"/>
        <end position="115"/>
    </location>
</feature>
<proteinExistence type="predicted"/>
<sequence>MNLAHKHDSPQGEVIEFPKQERQDMSKKDEGYTRVPNSLIDEQIMAQLSDKAFKCLMLIIRQTTGFNKASNKIATIQFQELCGIKKSDKVYASIKELEQKNLIKVERKTGGLNTYYLLENQSQNKVLPENGTTPKNGEGTTPKNGEGTTPKNGDTTKENIKENFKENMCGENQVDSVLKLWTPEIQTLNAWLQRSGIAKMTQQEIDSWLIEINGYYSTKIESGSVTETQMYSNFVKWIKRSFTTRKPAPQQQIDSRNVNQAWANVQTNYEPVEPVEPVELEDWML</sequence>
<protein>
    <submittedName>
        <fullName evidence="3">Bacteriophage replication protein O</fullName>
    </submittedName>
</protein>
<accession>A0AAJ0VP19</accession>
<feature type="region of interest" description="Disordered" evidence="1">
    <location>
        <begin position="1"/>
        <end position="30"/>
    </location>
</feature>
<evidence type="ECO:0000256" key="1">
    <source>
        <dbReference type="SAM" id="MobiDB-lite"/>
    </source>
</evidence>
<feature type="compositionally biased region" description="Polar residues" evidence="1">
    <location>
        <begin position="123"/>
        <end position="153"/>
    </location>
</feature>
<dbReference type="RefSeq" id="WP_002010127.1">
    <property type="nucleotide sequence ID" value="NZ_LRDT01000031.1"/>
</dbReference>
<feature type="region of interest" description="Disordered" evidence="1">
    <location>
        <begin position="123"/>
        <end position="156"/>
    </location>
</feature>
<dbReference type="EMBL" id="LRDT01000031">
    <property type="protein sequence ID" value="KZA15955.1"/>
    <property type="molecule type" value="Genomic_DNA"/>
</dbReference>
<dbReference type="NCBIfam" id="TIGR01610">
    <property type="entry name" value="phage_O_Nterm"/>
    <property type="match status" value="1"/>
</dbReference>
<evidence type="ECO:0000259" key="2">
    <source>
        <dbReference type="Pfam" id="PF04492"/>
    </source>
</evidence>
<dbReference type="InterPro" id="IPR036388">
    <property type="entry name" value="WH-like_DNA-bd_sf"/>
</dbReference>
<dbReference type="GO" id="GO:0006260">
    <property type="term" value="P:DNA replication"/>
    <property type="evidence" value="ECO:0007669"/>
    <property type="project" value="InterPro"/>
</dbReference>
<evidence type="ECO:0000313" key="3">
    <source>
        <dbReference type="EMBL" id="KZA15955.1"/>
    </source>
</evidence>
<gene>
    <name evidence="3" type="ORF">LV35_02388</name>
</gene>
<dbReference type="InterPro" id="IPR006497">
    <property type="entry name" value="Phage_lambda_VrpO_N"/>
</dbReference>
<evidence type="ECO:0000313" key="4">
    <source>
        <dbReference type="Proteomes" id="UP000076296"/>
    </source>
</evidence>
<dbReference type="Proteomes" id="UP000076296">
    <property type="component" value="Unassembled WGS sequence"/>
</dbReference>